<dbReference type="InterPro" id="IPR038460">
    <property type="entry name" value="AcetylCoA_hyd_C_sf"/>
</dbReference>
<dbReference type="InterPro" id="IPR046433">
    <property type="entry name" value="ActCoA_hydro"/>
</dbReference>
<evidence type="ECO:0000313" key="3">
    <source>
        <dbReference type="Proteomes" id="UP000663555"/>
    </source>
</evidence>
<dbReference type="RefSeq" id="WP_206645499.1">
    <property type="nucleotide sequence ID" value="NZ_CP071247.1"/>
</dbReference>
<dbReference type="EMBL" id="CP071247">
    <property type="protein sequence ID" value="QSP96272.1"/>
    <property type="molecule type" value="Genomic_DNA"/>
</dbReference>
<name>A0ABX7MXT7_9GAMM</name>
<sequence>MAQESGRRLNDVEACVDEVIRRVGKNVTLGMPLGLGKPVRFANALYERAKADPEIKLHIVTALSLLAPKGGSSLEKRFLEPFTKRLYGDIPELAYARAVSSNTLPPNVTVSEFFFKAGSYLNNRSQQRHYVSSNYTHAVRDLMAQGINVVAQMVSPGDRSGEPGRVSLSCNPDLTLDLIPLMREREAGGQSVALVAELNRNLPYLGHHAAVKETDFDVVFEQPSTDYPLFSAPALAISPEDHLIGFYASTLLRDGGTLQVGIGSLGAALVYSTILRHTQNDDWQAVYQHLDVAGQFPVAATDGGTGTFEEGLYGCSEMMVDGFLYLMQAGVLRRQVYDNADLQELINTGELSESITIESLDVLRKHQLIDSPLRARDVSWLVSVGVLKGSVEFRGGRLVIGEHSVEGNLDNPDARQAIAAYLLGDRLRGGIIMHGGFYVGPERFYQALREMSEEQRSQICMTSVNYINQLYDHRYGNQRLKASQRVHGRFINSAMMYTLNGAAVSDGLDDGRVVSGVGGQYNFVAMAHELPGGRSILTMRATRKSGGETLSNIVFNYAHCTIPRHLRDIVITEYGIADLRGQSDEQVYLRLIRIADSRFQPSLLKQAQKAGKVDAAFRLPDSWCNNTPDTVRGALSAPGRPDLFPAFPFGCDFTDDELRLGKALKALKAETGSRRGKLRVILQAIRARDEQGIYRPLLERMDLADPKGLKQTLDQRLVMHGLQITDPPTNTGKTNG</sequence>
<dbReference type="Pfam" id="PF13336">
    <property type="entry name" value="AcetylCoA_hyd_C"/>
    <property type="match status" value="1"/>
</dbReference>
<feature type="domain" description="Acetyl-CoA hydrolase/transferase C-terminal" evidence="1">
    <location>
        <begin position="440"/>
        <end position="607"/>
    </location>
</feature>
<accession>A0ABX7MXT7</accession>
<reference evidence="2 3" key="1">
    <citation type="submission" date="2021-03" db="EMBL/GenBank/DDBJ databases">
        <title>Genome sequencing of Marinobacter sp. LPB0319.</title>
        <authorList>
            <person name="Kim J."/>
        </authorList>
    </citation>
    <scope>NUCLEOTIDE SEQUENCE [LARGE SCALE GENOMIC DNA]</scope>
    <source>
        <strain evidence="2 3">LPB0319</strain>
    </source>
</reference>
<dbReference type="InterPro" id="IPR037171">
    <property type="entry name" value="NagB/RpiA_transferase-like"/>
</dbReference>
<evidence type="ECO:0000313" key="2">
    <source>
        <dbReference type="EMBL" id="QSP96272.1"/>
    </source>
</evidence>
<keyword evidence="2" id="KW-0378">Hydrolase</keyword>
<dbReference type="Gene3D" id="3.40.1080.10">
    <property type="entry name" value="Glutaconate Coenzyme A-transferase"/>
    <property type="match status" value="1"/>
</dbReference>
<dbReference type="GO" id="GO:0016787">
    <property type="term" value="F:hydrolase activity"/>
    <property type="evidence" value="ECO:0007669"/>
    <property type="project" value="UniProtKB-KW"/>
</dbReference>
<proteinExistence type="predicted"/>
<dbReference type="PANTHER" id="PTHR21432:SF20">
    <property type="entry name" value="ACETYL-COA HYDROLASE"/>
    <property type="match status" value="1"/>
</dbReference>
<organism evidence="2 3">
    <name type="scientific">Marinobacter salinisoli</name>
    <dbReference type="NCBI Taxonomy" id="2769486"/>
    <lineage>
        <taxon>Bacteria</taxon>
        <taxon>Pseudomonadati</taxon>
        <taxon>Pseudomonadota</taxon>
        <taxon>Gammaproteobacteria</taxon>
        <taxon>Pseudomonadales</taxon>
        <taxon>Marinobacteraceae</taxon>
        <taxon>Marinobacter</taxon>
    </lineage>
</organism>
<dbReference type="Gene3D" id="3.40.1080.20">
    <property type="entry name" value="Acetyl-CoA hydrolase/transferase C-terminal domain"/>
    <property type="match status" value="1"/>
</dbReference>
<dbReference type="InterPro" id="IPR026888">
    <property type="entry name" value="AcetylCoA_hyd_C"/>
</dbReference>
<protein>
    <submittedName>
        <fullName evidence="2">Acetyl-CoA hydrolase</fullName>
    </submittedName>
</protein>
<dbReference type="SUPFAM" id="SSF100950">
    <property type="entry name" value="NagB/RpiA/CoA transferase-like"/>
    <property type="match status" value="1"/>
</dbReference>
<keyword evidence="3" id="KW-1185">Reference proteome</keyword>
<gene>
    <name evidence="2" type="ORF">LPB19_07815</name>
</gene>
<dbReference type="Proteomes" id="UP000663555">
    <property type="component" value="Chromosome"/>
</dbReference>
<evidence type="ECO:0000259" key="1">
    <source>
        <dbReference type="Pfam" id="PF13336"/>
    </source>
</evidence>
<dbReference type="PANTHER" id="PTHR21432">
    <property type="entry name" value="ACETYL-COA HYDROLASE-RELATED"/>
    <property type="match status" value="1"/>
</dbReference>